<evidence type="ECO:0000256" key="3">
    <source>
        <dbReference type="ARBA" id="ARBA00022448"/>
    </source>
</evidence>
<keyword evidence="6 7" id="KW-0472">Membrane</keyword>
<dbReference type="Gene3D" id="1.20.1250.20">
    <property type="entry name" value="MFS general substrate transporter like domains"/>
    <property type="match status" value="2"/>
</dbReference>
<gene>
    <name evidence="9" type="ORF">GF339_20710</name>
</gene>
<dbReference type="Pfam" id="PF07690">
    <property type="entry name" value="MFS_1"/>
    <property type="match status" value="1"/>
</dbReference>
<comment type="similarity">
    <text evidence="2">Belongs to the major facilitator superfamily.</text>
</comment>
<keyword evidence="3" id="KW-0813">Transport</keyword>
<feature type="transmembrane region" description="Helical" evidence="7">
    <location>
        <begin position="149"/>
        <end position="166"/>
    </location>
</feature>
<feature type="transmembrane region" description="Helical" evidence="7">
    <location>
        <begin position="375"/>
        <end position="395"/>
    </location>
</feature>
<comment type="subcellular location">
    <subcellularLocation>
        <location evidence="1">Endomembrane system</location>
        <topology evidence="1">Multi-pass membrane protein</topology>
    </subcellularLocation>
</comment>
<dbReference type="PANTHER" id="PTHR23514">
    <property type="entry name" value="BYPASS OF STOP CODON PROTEIN 6"/>
    <property type="match status" value="1"/>
</dbReference>
<dbReference type="PROSITE" id="PS50850">
    <property type="entry name" value="MFS"/>
    <property type="match status" value="1"/>
</dbReference>
<feature type="transmembrane region" description="Helical" evidence="7">
    <location>
        <begin position="107"/>
        <end position="128"/>
    </location>
</feature>
<feature type="transmembrane region" description="Helical" evidence="7">
    <location>
        <begin position="225"/>
        <end position="248"/>
    </location>
</feature>
<keyword evidence="5 7" id="KW-1133">Transmembrane helix</keyword>
<evidence type="ECO:0000256" key="5">
    <source>
        <dbReference type="ARBA" id="ARBA00022989"/>
    </source>
</evidence>
<evidence type="ECO:0000256" key="1">
    <source>
        <dbReference type="ARBA" id="ARBA00004127"/>
    </source>
</evidence>
<dbReference type="EMBL" id="WJJP01000673">
    <property type="protein sequence ID" value="MBD3327020.1"/>
    <property type="molecule type" value="Genomic_DNA"/>
</dbReference>
<feature type="transmembrane region" description="Helical" evidence="7">
    <location>
        <begin position="292"/>
        <end position="314"/>
    </location>
</feature>
<comment type="caution">
    <text evidence="9">The sequence shown here is derived from an EMBL/GenBank/DDBJ whole genome shotgun (WGS) entry which is preliminary data.</text>
</comment>
<dbReference type="InterPro" id="IPR011701">
    <property type="entry name" value="MFS"/>
</dbReference>
<dbReference type="AlphaFoldDB" id="A0A9D5JZR5"/>
<feature type="transmembrane region" description="Helical" evidence="7">
    <location>
        <begin position="54"/>
        <end position="75"/>
    </location>
</feature>
<dbReference type="InterPro" id="IPR020846">
    <property type="entry name" value="MFS_dom"/>
</dbReference>
<dbReference type="Proteomes" id="UP000649604">
    <property type="component" value="Unassembled WGS sequence"/>
</dbReference>
<evidence type="ECO:0000256" key="7">
    <source>
        <dbReference type="SAM" id="Phobius"/>
    </source>
</evidence>
<dbReference type="GO" id="GO:0022857">
    <property type="term" value="F:transmembrane transporter activity"/>
    <property type="evidence" value="ECO:0007669"/>
    <property type="project" value="InterPro"/>
</dbReference>
<feature type="domain" description="Major facilitator superfamily (MFS) profile" evidence="8">
    <location>
        <begin position="18"/>
        <end position="403"/>
    </location>
</feature>
<feature type="transmembrane region" description="Helical" evidence="7">
    <location>
        <begin position="320"/>
        <end position="338"/>
    </location>
</feature>
<dbReference type="InterPro" id="IPR051788">
    <property type="entry name" value="MFS_Transporter"/>
</dbReference>
<feature type="transmembrane region" description="Helical" evidence="7">
    <location>
        <begin position="172"/>
        <end position="192"/>
    </location>
</feature>
<evidence type="ECO:0000256" key="2">
    <source>
        <dbReference type="ARBA" id="ARBA00008335"/>
    </source>
</evidence>
<proteinExistence type="inferred from homology"/>
<dbReference type="PANTHER" id="PTHR23514:SF3">
    <property type="entry name" value="BYPASS OF STOP CODON PROTEIN 6"/>
    <property type="match status" value="1"/>
</dbReference>
<dbReference type="InterPro" id="IPR036259">
    <property type="entry name" value="MFS_trans_sf"/>
</dbReference>
<sequence>MPDNALFLQPVTSNPKRSLFSILLTLTVFAFSVNAVPPLATTMAKQFGIPYEVFGYIFALQYFCFTCASLTGGYLQHRFALSSRLLVIVGVFSVALLFLAGSALAGFFWIVLWIIPLGLAGGLTETFSSIMITEFEQENSSRLMNLSQVFYCAGAIFAPQLVGIFLDFQISWRVTFLILAAIVALISVFFSLSTRHRAAWGDVARTPSAEASKADSPLALRHDRLLYLMAALLFLYVVIEISSASWIAAYFEKRFALSAGAAARRLSLFWTGLIIGRGLMVVLPARLTLWPSLLAGTGGMIVGSGLLAVGWSAASATWAVLIYGIAAGPVWPIIVMLSQCLRQSAQFTSAVIGIGALRAAAGPLVGSQILRHLGIGWLFPVLMLGCGALFALALVTKVTIWRQ</sequence>
<evidence type="ECO:0000313" key="9">
    <source>
        <dbReference type="EMBL" id="MBD3327020.1"/>
    </source>
</evidence>
<name>A0A9D5JZR5_9BACT</name>
<accession>A0A9D5JZR5</accession>
<evidence type="ECO:0000313" key="10">
    <source>
        <dbReference type="Proteomes" id="UP000649604"/>
    </source>
</evidence>
<dbReference type="GO" id="GO:0016020">
    <property type="term" value="C:membrane"/>
    <property type="evidence" value="ECO:0007669"/>
    <property type="project" value="TreeGrafter"/>
</dbReference>
<keyword evidence="4 7" id="KW-0812">Transmembrane</keyword>
<evidence type="ECO:0000256" key="4">
    <source>
        <dbReference type="ARBA" id="ARBA00022692"/>
    </source>
</evidence>
<organism evidence="9 10">
    <name type="scientific">candidate division KSB3 bacterium</name>
    <dbReference type="NCBI Taxonomy" id="2044937"/>
    <lineage>
        <taxon>Bacteria</taxon>
        <taxon>candidate division KSB3</taxon>
    </lineage>
</organism>
<feature type="transmembrane region" description="Helical" evidence="7">
    <location>
        <begin position="268"/>
        <end position="285"/>
    </location>
</feature>
<evidence type="ECO:0000259" key="8">
    <source>
        <dbReference type="PROSITE" id="PS50850"/>
    </source>
</evidence>
<dbReference type="SUPFAM" id="SSF103473">
    <property type="entry name" value="MFS general substrate transporter"/>
    <property type="match status" value="1"/>
</dbReference>
<feature type="transmembrane region" description="Helical" evidence="7">
    <location>
        <begin position="350"/>
        <end position="369"/>
    </location>
</feature>
<evidence type="ECO:0000256" key="6">
    <source>
        <dbReference type="ARBA" id="ARBA00023136"/>
    </source>
</evidence>
<dbReference type="GO" id="GO:0012505">
    <property type="term" value="C:endomembrane system"/>
    <property type="evidence" value="ECO:0007669"/>
    <property type="project" value="UniProtKB-SubCell"/>
</dbReference>
<protein>
    <submittedName>
        <fullName evidence="9">MFS transporter</fullName>
    </submittedName>
</protein>
<reference evidence="9" key="1">
    <citation type="submission" date="2019-11" db="EMBL/GenBank/DDBJ databases">
        <title>Microbial mats filling the niche in hypersaline microbial mats.</title>
        <authorList>
            <person name="Wong H.L."/>
            <person name="Macleod F.I."/>
            <person name="White R.A. III"/>
            <person name="Burns B.P."/>
        </authorList>
    </citation>
    <scope>NUCLEOTIDE SEQUENCE</scope>
    <source>
        <strain evidence="9">Rbin_158</strain>
    </source>
</reference>
<feature type="transmembrane region" description="Helical" evidence="7">
    <location>
        <begin position="82"/>
        <end position="101"/>
    </location>
</feature>